<keyword evidence="2" id="KW-1185">Reference proteome</keyword>
<reference evidence="1 2" key="1">
    <citation type="submission" date="2018-03" db="EMBL/GenBank/DDBJ databases">
        <title>Genomic Encyclopedia of Archaeal and Bacterial Type Strains, Phase II (KMG-II): from individual species to whole genera.</title>
        <authorList>
            <person name="Goeker M."/>
        </authorList>
    </citation>
    <scope>NUCLEOTIDE SEQUENCE [LARGE SCALE GENOMIC DNA]</scope>
    <source>
        <strain evidence="1 2">DSM 43146</strain>
    </source>
</reference>
<comment type="caution">
    <text evidence="1">The sequence shown here is derived from an EMBL/GenBank/DDBJ whole genome shotgun (WGS) entry which is preliminary data.</text>
</comment>
<dbReference type="Proteomes" id="UP000239415">
    <property type="component" value="Unassembled WGS sequence"/>
</dbReference>
<evidence type="ECO:0000313" key="2">
    <source>
        <dbReference type="Proteomes" id="UP000239415"/>
    </source>
</evidence>
<gene>
    <name evidence="1" type="ORF">CLV67_111144</name>
</gene>
<accession>A0A2T0K7J9</accession>
<dbReference type="RefSeq" id="WP_170154001.1">
    <property type="nucleotide sequence ID" value="NZ_BOMO01000092.1"/>
</dbReference>
<dbReference type="AlphaFoldDB" id="A0A2T0K7J9"/>
<evidence type="ECO:0000313" key="1">
    <source>
        <dbReference type="EMBL" id="PRX18996.1"/>
    </source>
</evidence>
<proteinExistence type="predicted"/>
<dbReference type="EMBL" id="PVMZ01000011">
    <property type="protein sequence ID" value="PRX18996.1"/>
    <property type="molecule type" value="Genomic_DNA"/>
</dbReference>
<name>A0A2T0K7J9_9ACTN</name>
<sequence length="48" mass="5041">MSDRGEPRIARGGTAVPTESLEAFLAGLFTGGRRATRDGARPVIRGGR</sequence>
<protein>
    <submittedName>
        <fullName evidence="1">Uncharacterized protein</fullName>
    </submittedName>
</protein>
<organism evidence="1 2">
    <name type="scientific">Actinoplanes italicus</name>
    <dbReference type="NCBI Taxonomy" id="113567"/>
    <lineage>
        <taxon>Bacteria</taxon>
        <taxon>Bacillati</taxon>
        <taxon>Actinomycetota</taxon>
        <taxon>Actinomycetes</taxon>
        <taxon>Micromonosporales</taxon>
        <taxon>Micromonosporaceae</taxon>
        <taxon>Actinoplanes</taxon>
    </lineage>
</organism>